<dbReference type="AlphaFoldDB" id="A0AAW0GIR8"/>
<evidence type="ECO:0000256" key="1">
    <source>
        <dbReference type="SAM" id="MobiDB-lite"/>
    </source>
</evidence>
<accession>A0AAW0GIR8</accession>
<sequence length="471" mass="50146">MRSSTIAALAAIAVASPVLSAPLSDGTYARELLSRQVHNEARGELLSTLAAPGFFGQSGGPYRGHGPVMVTPVAQRREFEESVARELLDHLVARDAVDESGAINWGKIIHIIPDVIKGASDILGGGSAPPPPPQPSQPAQRREFDDLVAREVINTLLSRDDDESGAFKIPTFVQHLPGIVEHLLPLFGGGSAPPPPPPPPPAPAPVTSDPTTQSQRREVEDLVARELFNVLAARDSDVDPSGAINFGKILSGIPKVVDGFEQIFGGGGSAPAPQPSQSAQPQRRELKEFVARELFDALVARDDTDQSGAINIGKIFGIIPKVVDGLGQIFGGGDNDNSQQRREFEELSMRAIMSQMQPIIPRPSNRLNTMHQQPIRQKGQTKHQGHQHHQHHHHHQHHQQQRGNNGLPAHQGKNSVKASSTGSVIPTTTDSLPLSASGAPVASSSGTTTTNTAASMAPTGQNTARSLNELD</sequence>
<feature type="chain" id="PRO_5043788186" evidence="2">
    <location>
        <begin position="21"/>
        <end position="471"/>
    </location>
</feature>
<dbReference type="Proteomes" id="UP001385951">
    <property type="component" value="Unassembled WGS sequence"/>
</dbReference>
<feature type="compositionally biased region" description="Pro residues" evidence="1">
    <location>
        <begin position="192"/>
        <end position="204"/>
    </location>
</feature>
<gene>
    <name evidence="3" type="ORF">QCA50_004269</name>
</gene>
<protein>
    <submittedName>
        <fullName evidence="3">Uncharacterized protein</fullName>
    </submittedName>
</protein>
<comment type="caution">
    <text evidence="3">The sequence shown here is derived from an EMBL/GenBank/DDBJ whole genome shotgun (WGS) entry which is preliminary data.</text>
</comment>
<organism evidence="3 4">
    <name type="scientific">Cerrena zonata</name>
    <dbReference type="NCBI Taxonomy" id="2478898"/>
    <lineage>
        <taxon>Eukaryota</taxon>
        <taxon>Fungi</taxon>
        <taxon>Dikarya</taxon>
        <taxon>Basidiomycota</taxon>
        <taxon>Agaricomycotina</taxon>
        <taxon>Agaricomycetes</taxon>
        <taxon>Polyporales</taxon>
        <taxon>Cerrenaceae</taxon>
        <taxon>Cerrena</taxon>
    </lineage>
</organism>
<feature type="compositionally biased region" description="Low complexity" evidence="1">
    <location>
        <begin position="431"/>
        <end position="459"/>
    </location>
</feature>
<feature type="compositionally biased region" description="Polar residues" evidence="1">
    <location>
        <begin position="412"/>
        <end position="430"/>
    </location>
</feature>
<evidence type="ECO:0000256" key="2">
    <source>
        <dbReference type="SAM" id="SignalP"/>
    </source>
</evidence>
<feature type="region of interest" description="Disordered" evidence="1">
    <location>
        <begin position="187"/>
        <end position="217"/>
    </location>
</feature>
<keyword evidence="2" id="KW-0732">Signal</keyword>
<feature type="compositionally biased region" description="Polar residues" evidence="1">
    <location>
        <begin position="365"/>
        <end position="375"/>
    </location>
</feature>
<proteinExistence type="predicted"/>
<reference evidence="3 4" key="1">
    <citation type="submission" date="2022-09" db="EMBL/GenBank/DDBJ databases">
        <authorList>
            <person name="Palmer J.M."/>
        </authorList>
    </citation>
    <scope>NUCLEOTIDE SEQUENCE [LARGE SCALE GENOMIC DNA]</scope>
    <source>
        <strain evidence="3 4">DSM 7382</strain>
    </source>
</reference>
<feature type="signal peptide" evidence="2">
    <location>
        <begin position="1"/>
        <end position="20"/>
    </location>
</feature>
<feature type="compositionally biased region" description="Basic residues" evidence="1">
    <location>
        <begin position="379"/>
        <end position="400"/>
    </location>
</feature>
<keyword evidence="4" id="KW-1185">Reference proteome</keyword>
<evidence type="ECO:0000313" key="4">
    <source>
        <dbReference type="Proteomes" id="UP001385951"/>
    </source>
</evidence>
<feature type="compositionally biased region" description="Polar residues" evidence="1">
    <location>
        <begin position="460"/>
        <end position="471"/>
    </location>
</feature>
<feature type="region of interest" description="Disordered" evidence="1">
    <location>
        <begin position="122"/>
        <end position="142"/>
    </location>
</feature>
<evidence type="ECO:0000313" key="3">
    <source>
        <dbReference type="EMBL" id="KAK7692636.1"/>
    </source>
</evidence>
<feature type="region of interest" description="Disordered" evidence="1">
    <location>
        <begin position="359"/>
        <end position="471"/>
    </location>
</feature>
<name>A0AAW0GIR8_9APHY</name>
<dbReference type="EMBL" id="JASBNA010000004">
    <property type="protein sequence ID" value="KAK7692636.1"/>
    <property type="molecule type" value="Genomic_DNA"/>
</dbReference>